<dbReference type="EMBL" id="LT608328">
    <property type="protein sequence ID" value="SCM59781.1"/>
    <property type="molecule type" value="Genomic_DNA"/>
</dbReference>
<evidence type="ECO:0000256" key="5">
    <source>
        <dbReference type="ARBA" id="ARBA00023077"/>
    </source>
</evidence>
<keyword evidence="10" id="KW-1133">Transmembrane helix</keyword>
<keyword evidence="4 8" id="KW-0812">Transmembrane</keyword>
<evidence type="ECO:0000313" key="14">
    <source>
        <dbReference type="Proteomes" id="UP000178485"/>
    </source>
</evidence>
<keyword evidence="3 8" id="KW-1134">Transmembrane beta strand</keyword>
<dbReference type="AlphaFoldDB" id="A0A1G4GBD0"/>
<dbReference type="Gene3D" id="2.170.130.10">
    <property type="entry name" value="TonB-dependent receptor, plug domain"/>
    <property type="match status" value="1"/>
</dbReference>
<evidence type="ECO:0000256" key="8">
    <source>
        <dbReference type="PROSITE-ProRule" id="PRU01360"/>
    </source>
</evidence>
<comment type="subcellular location">
    <subcellularLocation>
        <location evidence="1 8">Cell outer membrane</location>
        <topology evidence="1 8">Multi-pass membrane protein</topology>
    </subcellularLocation>
</comment>
<keyword evidence="5 9" id="KW-0798">TonB box</keyword>
<dbReference type="SUPFAM" id="SSF56935">
    <property type="entry name" value="Porins"/>
    <property type="match status" value="1"/>
</dbReference>
<evidence type="ECO:0000256" key="1">
    <source>
        <dbReference type="ARBA" id="ARBA00004571"/>
    </source>
</evidence>
<protein>
    <submittedName>
        <fullName evidence="13">TonB-dependent receptor SusC</fullName>
    </submittedName>
</protein>
<proteinExistence type="inferred from homology"/>
<dbReference type="FunFam" id="2.170.130.10:FF:000008">
    <property type="entry name" value="SusC/RagA family TonB-linked outer membrane protein"/>
    <property type="match status" value="1"/>
</dbReference>
<keyword evidence="13" id="KW-0675">Receptor</keyword>
<evidence type="ECO:0000256" key="2">
    <source>
        <dbReference type="ARBA" id="ARBA00022448"/>
    </source>
</evidence>
<evidence type="ECO:0000256" key="9">
    <source>
        <dbReference type="RuleBase" id="RU003357"/>
    </source>
</evidence>
<dbReference type="InterPro" id="IPR023997">
    <property type="entry name" value="TonB-dep_OMP_SusC/RagA_CS"/>
</dbReference>
<dbReference type="InterPro" id="IPR039426">
    <property type="entry name" value="TonB-dep_rcpt-like"/>
</dbReference>
<dbReference type="InterPro" id="IPR037066">
    <property type="entry name" value="Plug_dom_sf"/>
</dbReference>
<dbReference type="SUPFAM" id="SSF49464">
    <property type="entry name" value="Carboxypeptidase regulatory domain-like"/>
    <property type="match status" value="1"/>
</dbReference>
<dbReference type="InterPro" id="IPR012910">
    <property type="entry name" value="Plug_dom"/>
</dbReference>
<evidence type="ECO:0000259" key="12">
    <source>
        <dbReference type="Pfam" id="PF07715"/>
    </source>
</evidence>
<dbReference type="STRING" id="1642646.ING2E5A_2987"/>
<dbReference type="NCBIfam" id="TIGR04056">
    <property type="entry name" value="OMP_RagA_SusC"/>
    <property type="match status" value="1"/>
</dbReference>
<dbReference type="NCBIfam" id="TIGR04057">
    <property type="entry name" value="SusC_RagA_signa"/>
    <property type="match status" value="1"/>
</dbReference>
<dbReference type="InterPro" id="IPR008969">
    <property type="entry name" value="CarboxyPept-like_regulatory"/>
</dbReference>
<comment type="similarity">
    <text evidence="8 9">Belongs to the TonB-dependent receptor family.</text>
</comment>
<dbReference type="Pfam" id="PF07715">
    <property type="entry name" value="Plug"/>
    <property type="match status" value="1"/>
</dbReference>
<dbReference type="Pfam" id="PF13715">
    <property type="entry name" value="CarbopepD_reg_2"/>
    <property type="match status" value="1"/>
</dbReference>
<dbReference type="InterPro" id="IPR023996">
    <property type="entry name" value="TonB-dep_OMP_SusC/RagA"/>
</dbReference>
<evidence type="ECO:0000256" key="7">
    <source>
        <dbReference type="ARBA" id="ARBA00023237"/>
    </source>
</evidence>
<dbReference type="Pfam" id="PF00593">
    <property type="entry name" value="TonB_dep_Rec_b-barrel"/>
    <property type="match status" value="1"/>
</dbReference>
<evidence type="ECO:0000259" key="11">
    <source>
        <dbReference type="Pfam" id="PF00593"/>
    </source>
</evidence>
<dbReference type="InterPro" id="IPR000531">
    <property type="entry name" value="Beta-barrel_TonB"/>
</dbReference>
<reference evidence="13 14" key="1">
    <citation type="submission" date="2016-08" db="EMBL/GenBank/DDBJ databases">
        <authorList>
            <person name="Seilhamer J.J."/>
        </authorList>
    </citation>
    <scope>NUCLEOTIDE SEQUENCE [LARGE SCALE GENOMIC DNA]</scope>
    <source>
        <strain evidence="13">ING2-E5A</strain>
    </source>
</reference>
<keyword evidence="2 8" id="KW-0813">Transport</keyword>
<feature type="transmembrane region" description="Helical" evidence="10">
    <location>
        <begin position="7"/>
        <end position="31"/>
    </location>
</feature>
<dbReference type="KEGG" id="pmuc:ING2E5A_2987"/>
<keyword evidence="6 8" id="KW-0472">Membrane</keyword>
<dbReference type="PROSITE" id="PS52016">
    <property type="entry name" value="TONB_DEPENDENT_REC_3"/>
    <property type="match status" value="1"/>
</dbReference>
<dbReference type="InterPro" id="IPR036942">
    <property type="entry name" value="Beta-barrel_TonB_sf"/>
</dbReference>
<evidence type="ECO:0000256" key="6">
    <source>
        <dbReference type="ARBA" id="ARBA00023136"/>
    </source>
</evidence>
<evidence type="ECO:0000256" key="3">
    <source>
        <dbReference type="ARBA" id="ARBA00022452"/>
    </source>
</evidence>
<name>A0A1G4GBD0_9BACT</name>
<dbReference type="GO" id="GO:0009279">
    <property type="term" value="C:cell outer membrane"/>
    <property type="evidence" value="ECO:0007669"/>
    <property type="project" value="UniProtKB-SubCell"/>
</dbReference>
<evidence type="ECO:0000256" key="10">
    <source>
        <dbReference type="SAM" id="Phobius"/>
    </source>
</evidence>
<dbReference type="Gene3D" id="2.40.170.20">
    <property type="entry name" value="TonB-dependent receptor, beta-barrel domain"/>
    <property type="match status" value="1"/>
</dbReference>
<feature type="domain" description="TonB-dependent receptor plug" evidence="12">
    <location>
        <begin position="129"/>
        <end position="245"/>
    </location>
</feature>
<sequence>MNERKLFHPIVAVFTIAVLYMILPGGISSLFAQQEGGRRITGIVTDENNEPLVGATILVPGTTIGTTAGINGEYSLTLPAGSTGIQVSFIGYETQVISTDGREQINIQLQPESFTLDNLVVIGYGTQRKSDLTGSVSNVSSKDFNMGLIGSPEQLINGKVSGVQIMSNSGSPTAGSTIRIRGGASLNASNDPLIVLDGVPLENGGISGNSENFLSLINPSDVESMTILKDASSTAIYGSRASNGVIIITTKKGSSDRLKVTLTTTNSVQTSTNMIDMLTRDQFIDVVNTQGSAAQKALLGNDNTNWNDQVYQSALGTDNNLSLSGLLAKNFPARVSVGYYNQDGILITDNAERITGSVSLSPNFFNDHLRFNLNARGSRNNNRFANSSVIWNAATWNPTIPVYSGNNTFGGYTEALDNAGQLVTGGTINPLGGLEQYHSTSTVSRVVGNFDVDYKMHFLPELRFHSTLGYDYAKGEGDIYVPAEAAQYETSGGRDYHYGPQKNSNRLLTTYFNYNKYVDTWKSSVDATVGYDYQHWKSTSPSYNELNALGEAQSTIAASDQRHVLLSYYARLNYAFDTRYMLTGTLRRDGTSRFSKDNRWGTFPSVALAWRLSEETFLKESGMLSNLMLRASFGITGQQEGIGNYNYLPVYTYSQDGAQAQFGNQWYYTYRPEAYVADLKWETTASWNFGVDFGFLRERFTGSVDFYTRKTKDLLASVASPAGTNFDKNILTNVGNVDSEGLELTLNAIPIQTNDWYWDVSFNMTWQKMKVKNLSLVEGGAVTNIAAGAWIDGQNVQVLTEGYEPYMFYVYRQLYDEETGKPIEGAYADLNDDGEINSGDLYRYKSPAPDFIFGFSTSVNYKKWTLSTSLRANVGNYVYDGMAMNTGAMGTMSYNSYQLNNLHSSYLETGFQSRQHLSDYYVKNGSFLKMDNLSLSYNFGRVAPWLSMNAGIMMQNVFCITKYSGVDPEIPSGMDASFYPRPRIYSLNVGFEF</sequence>
<dbReference type="Gene3D" id="2.60.40.1120">
    <property type="entry name" value="Carboxypeptidase-like, regulatory domain"/>
    <property type="match status" value="1"/>
</dbReference>
<dbReference type="Proteomes" id="UP000178485">
    <property type="component" value="Chromosome i"/>
</dbReference>
<organism evidence="13 14">
    <name type="scientific">Petrimonas mucosa</name>
    <dbReference type="NCBI Taxonomy" id="1642646"/>
    <lineage>
        <taxon>Bacteria</taxon>
        <taxon>Pseudomonadati</taxon>
        <taxon>Bacteroidota</taxon>
        <taxon>Bacteroidia</taxon>
        <taxon>Bacteroidales</taxon>
        <taxon>Dysgonomonadaceae</taxon>
        <taxon>Petrimonas</taxon>
    </lineage>
</organism>
<keyword evidence="14" id="KW-1185">Reference proteome</keyword>
<feature type="domain" description="TonB-dependent receptor-like beta-barrel" evidence="11">
    <location>
        <begin position="405"/>
        <end position="906"/>
    </location>
</feature>
<accession>A0A1G4GBD0</accession>
<keyword evidence="7 8" id="KW-0998">Cell outer membrane</keyword>
<evidence type="ECO:0000313" key="13">
    <source>
        <dbReference type="EMBL" id="SCM59781.1"/>
    </source>
</evidence>
<gene>
    <name evidence="13" type="primary">susC83</name>
    <name evidence="13" type="ORF">ING2E5A_2987</name>
</gene>
<evidence type="ECO:0000256" key="4">
    <source>
        <dbReference type="ARBA" id="ARBA00022692"/>
    </source>
</evidence>